<feature type="domain" description="HTH merR-type" evidence="5">
    <location>
        <begin position="3"/>
        <end position="72"/>
    </location>
</feature>
<dbReference type="Gene3D" id="1.10.1240.10">
    <property type="entry name" value="Methionine synthase domain"/>
    <property type="match status" value="1"/>
</dbReference>
<dbReference type="Pfam" id="PF13411">
    <property type="entry name" value="MerR_1"/>
    <property type="match status" value="1"/>
</dbReference>
<evidence type="ECO:0000259" key="5">
    <source>
        <dbReference type="PROSITE" id="PS50937"/>
    </source>
</evidence>
<dbReference type="Gene3D" id="1.10.1660.10">
    <property type="match status" value="1"/>
</dbReference>
<keyword evidence="7" id="KW-1185">Reference proteome</keyword>
<dbReference type="PANTHER" id="PTHR30204">
    <property type="entry name" value="REDOX-CYCLING DRUG-SENSING TRANSCRIPTIONAL ACTIVATOR SOXR"/>
    <property type="match status" value="1"/>
</dbReference>
<dbReference type="InterPro" id="IPR036724">
    <property type="entry name" value="Cobalamin-bd_sf"/>
</dbReference>
<dbReference type="InterPro" id="IPR047057">
    <property type="entry name" value="MerR_fam"/>
</dbReference>
<gene>
    <name evidence="6" type="ORF">N6H18_17465</name>
</gene>
<keyword evidence="4" id="KW-0804">Transcription</keyword>
<dbReference type="Proteomes" id="UP001065174">
    <property type="component" value="Chromosome"/>
</dbReference>
<dbReference type="SUPFAM" id="SSF52242">
    <property type="entry name" value="Cobalamin (vitamin B12)-binding domain"/>
    <property type="match status" value="1"/>
</dbReference>
<dbReference type="InterPro" id="IPR036594">
    <property type="entry name" value="Meth_synthase_dom"/>
</dbReference>
<keyword evidence="3" id="KW-0238">DNA-binding</keyword>
<dbReference type="Gene3D" id="3.40.50.280">
    <property type="entry name" value="Cobalamin-binding domain"/>
    <property type="match status" value="1"/>
</dbReference>
<dbReference type="InterPro" id="IPR003759">
    <property type="entry name" value="Cbl-bd_cap"/>
</dbReference>
<accession>A0ABY6CP32</accession>
<dbReference type="Pfam" id="PF02607">
    <property type="entry name" value="B12-binding_2"/>
    <property type="match status" value="1"/>
</dbReference>
<proteinExistence type="predicted"/>
<dbReference type="SUPFAM" id="SSF46955">
    <property type="entry name" value="Putative DNA-binding domain"/>
    <property type="match status" value="1"/>
</dbReference>
<dbReference type="CDD" id="cd02065">
    <property type="entry name" value="B12-binding_like"/>
    <property type="match status" value="1"/>
</dbReference>
<dbReference type="PANTHER" id="PTHR30204:SF69">
    <property type="entry name" value="MERR-FAMILY TRANSCRIPTIONAL REGULATOR"/>
    <property type="match status" value="1"/>
</dbReference>
<dbReference type="EMBL" id="CP106679">
    <property type="protein sequence ID" value="UXP32134.1"/>
    <property type="molecule type" value="Genomic_DNA"/>
</dbReference>
<dbReference type="RefSeq" id="WP_262309570.1">
    <property type="nucleotide sequence ID" value="NZ_CP106679.1"/>
</dbReference>
<dbReference type="InterPro" id="IPR009061">
    <property type="entry name" value="DNA-bd_dom_put_sf"/>
</dbReference>
<dbReference type="InterPro" id="IPR000551">
    <property type="entry name" value="MerR-type_HTH_dom"/>
</dbReference>
<evidence type="ECO:0000313" key="7">
    <source>
        <dbReference type="Proteomes" id="UP001065174"/>
    </source>
</evidence>
<keyword evidence="2" id="KW-0805">Transcription regulation</keyword>
<dbReference type="PROSITE" id="PS50937">
    <property type="entry name" value="HTH_MERR_2"/>
    <property type="match status" value="1"/>
</dbReference>
<evidence type="ECO:0000256" key="3">
    <source>
        <dbReference type="ARBA" id="ARBA00023125"/>
    </source>
</evidence>
<reference evidence="6" key="1">
    <citation type="submission" date="2022-09" db="EMBL/GenBank/DDBJ databases">
        <title>Comparative genomics and taxonomic characterization of three novel marine species of genus Reichenbachiella exhibiting antioxidant and polysaccharide degradation activities.</title>
        <authorList>
            <person name="Muhammad N."/>
            <person name="Lee Y.-J."/>
            <person name="Ko J."/>
            <person name="Kim S.-G."/>
        </authorList>
    </citation>
    <scope>NUCLEOTIDE SEQUENCE</scope>
    <source>
        <strain evidence="6">BKB1-1</strain>
    </source>
</reference>
<evidence type="ECO:0000256" key="2">
    <source>
        <dbReference type="ARBA" id="ARBA00023015"/>
    </source>
</evidence>
<evidence type="ECO:0000256" key="4">
    <source>
        <dbReference type="ARBA" id="ARBA00023163"/>
    </source>
</evidence>
<evidence type="ECO:0000256" key="1">
    <source>
        <dbReference type="ARBA" id="ARBA00022491"/>
    </source>
</evidence>
<keyword evidence="1" id="KW-0678">Repressor</keyword>
<protein>
    <submittedName>
        <fullName evidence="6">MerR family transcriptional regulator</fullName>
    </submittedName>
</protein>
<dbReference type="SMART" id="SM00422">
    <property type="entry name" value="HTH_MERR"/>
    <property type="match status" value="1"/>
</dbReference>
<organism evidence="6 7">
    <name type="scientific">Reichenbachiella agarivorans</name>
    <dbReference type="NCBI Taxonomy" id="2979464"/>
    <lineage>
        <taxon>Bacteria</taxon>
        <taxon>Pseudomonadati</taxon>
        <taxon>Bacteroidota</taxon>
        <taxon>Cytophagia</taxon>
        <taxon>Cytophagales</taxon>
        <taxon>Reichenbachiellaceae</taxon>
        <taxon>Reichenbachiella</taxon>
    </lineage>
</organism>
<dbReference type="CDD" id="cd01104">
    <property type="entry name" value="HTH_MlrA-CarA"/>
    <property type="match status" value="1"/>
</dbReference>
<sequence>MGNYSIKELERLSGIKAHTIRIWEKRYQLIEPSRSDTNIRSYNDGQLKKILNVSSLVALGYKISKISQMNPDEITSILEENQRSILEDNNTDVTIHQLIKHAIDFNEKELDDLINQIISQSSLVDAFTEILFPVLNRIGFLWTANKITPAHEHFMSHKVKQLLYASMSVGKNTESTDLKYLLFLPQWEEHEILLLFCNYLLKKNGMTTIYLGSRVPLENLIETIKDTQPIALVSILTTPNYISEFKKYQKKITQTNPEIKSILGGAEVYKTQLSQLPNVTWVDNTPEFLSLINV</sequence>
<name>A0ABY6CP32_9BACT</name>
<evidence type="ECO:0000313" key="6">
    <source>
        <dbReference type="EMBL" id="UXP32134.1"/>
    </source>
</evidence>